<accession>A0A7C4KJ25</accession>
<evidence type="ECO:0000313" key="1">
    <source>
        <dbReference type="EMBL" id="HGS21459.1"/>
    </source>
</evidence>
<keyword evidence="1" id="KW-0489">Methyltransferase</keyword>
<dbReference type="SUPFAM" id="SSF53335">
    <property type="entry name" value="S-adenosyl-L-methionine-dependent methyltransferases"/>
    <property type="match status" value="1"/>
</dbReference>
<proteinExistence type="predicted"/>
<sequence length="277" mass="31836">MKEKEPGLIYDQFYYATGCGKPYERNEEWLAFFGGIAKRIQEEIAPRSVLDAGCAMGFLVEKLQELGIEAYGMDISPYAISMVHDAFKPFCSLGSITEPFPRKYDLIVSIEVLEHLTPQEAEKAVANFCCFTDDILFSSSPYDFREVTHLNVRPVEYWAELFARHGFYRDLDFDASFLTPWAVRFRRSSEPIHRIVRQYERVMQRLVEENIALRAVNLEQKEGLALLKSEIEAIRGGITFQVAHKLRSVVPIGSRREKMLIGILGLLGIFRKEQSNH</sequence>
<dbReference type="GO" id="GO:0008168">
    <property type="term" value="F:methyltransferase activity"/>
    <property type="evidence" value="ECO:0007669"/>
    <property type="project" value="UniProtKB-KW"/>
</dbReference>
<gene>
    <name evidence="1" type="ORF">ENT37_06290</name>
</gene>
<dbReference type="Pfam" id="PF13489">
    <property type="entry name" value="Methyltransf_23"/>
    <property type="match status" value="1"/>
</dbReference>
<dbReference type="CDD" id="cd02440">
    <property type="entry name" value="AdoMet_MTases"/>
    <property type="match status" value="1"/>
</dbReference>
<keyword evidence="1" id="KW-0808">Transferase</keyword>
<dbReference type="AlphaFoldDB" id="A0A7C4KJ25"/>
<dbReference type="InterPro" id="IPR029063">
    <property type="entry name" value="SAM-dependent_MTases_sf"/>
</dbReference>
<protein>
    <submittedName>
        <fullName evidence="1">Class I SAM-dependent methyltransferase</fullName>
    </submittedName>
</protein>
<name>A0A7C4KJ25_9CHLR</name>
<dbReference type="GO" id="GO:0032259">
    <property type="term" value="P:methylation"/>
    <property type="evidence" value="ECO:0007669"/>
    <property type="project" value="UniProtKB-KW"/>
</dbReference>
<dbReference type="EMBL" id="DSYK01000315">
    <property type="protein sequence ID" value="HGS21459.1"/>
    <property type="molecule type" value="Genomic_DNA"/>
</dbReference>
<comment type="caution">
    <text evidence="1">The sequence shown here is derived from an EMBL/GenBank/DDBJ whole genome shotgun (WGS) entry which is preliminary data.</text>
</comment>
<dbReference type="Gene3D" id="3.40.50.150">
    <property type="entry name" value="Vaccinia Virus protein VP39"/>
    <property type="match status" value="1"/>
</dbReference>
<reference evidence="1" key="1">
    <citation type="journal article" date="2020" name="mSystems">
        <title>Genome- and Community-Level Interaction Insights into Carbon Utilization and Element Cycling Functions of Hydrothermarchaeota in Hydrothermal Sediment.</title>
        <authorList>
            <person name="Zhou Z."/>
            <person name="Liu Y."/>
            <person name="Xu W."/>
            <person name="Pan J."/>
            <person name="Luo Z.H."/>
            <person name="Li M."/>
        </authorList>
    </citation>
    <scope>NUCLEOTIDE SEQUENCE [LARGE SCALE GENOMIC DNA]</scope>
    <source>
        <strain evidence="1">SpSt-573</strain>
    </source>
</reference>
<organism evidence="1">
    <name type="scientific">Anaerolinea thermolimosa</name>
    <dbReference type="NCBI Taxonomy" id="229919"/>
    <lineage>
        <taxon>Bacteria</taxon>
        <taxon>Bacillati</taxon>
        <taxon>Chloroflexota</taxon>
        <taxon>Anaerolineae</taxon>
        <taxon>Anaerolineales</taxon>
        <taxon>Anaerolineaceae</taxon>
        <taxon>Anaerolinea</taxon>
    </lineage>
</organism>